<dbReference type="PANTHER" id="PTHR23067:SF12">
    <property type="entry name" value="ZINC FINGER PROTEIN 385D"/>
    <property type="match status" value="1"/>
</dbReference>
<keyword evidence="4" id="KW-0863">Zinc-finger</keyword>
<sequence length="415" mass="43678">MKSSMYFGNPCQSSVLSTLVRTALPAATPSHDVTALPMATPSLHMKPFLPFPLDSAPLDSAPIGLLPHFSTAVLGVSGTEPGSALRCWKAGLVCRRMCMDPVQKAILSQTLGLSALAPPPPHKSKHLVSCALCQLRFNSEKQALAHFRGTRHARKLRVLEAPDAHVVTKETARKAPPAAPLPSPQGSDCRAVSPPTTGAALSGSSGTAGAEPTSDPIPAVSPSGPGEAEGEGGDGGGEGQEAAVLLPLQGGRQLHLPTGRTQQWHEAQDDARGSKRWGAIKSFPRQGVKGRLASPTQLITGLQNKTFFCEICDVHVNSETQLKQHISSRRHKDRAAGKPAKPKYSPYSKPPRTGTTPPVRQPKLIPGHVTVAGVPPITLSSTPALATALFQTPSLLRPSPGPLRTAHPPVLFTPY</sequence>
<dbReference type="SMART" id="SM00355">
    <property type="entry name" value="ZnF_C2H2"/>
    <property type="match status" value="2"/>
</dbReference>
<feature type="region of interest" description="Disordered" evidence="7">
    <location>
        <begin position="322"/>
        <end position="364"/>
    </location>
</feature>
<feature type="region of interest" description="Disordered" evidence="7">
    <location>
        <begin position="167"/>
        <end position="240"/>
    </location>
</feature>
<dbReference type="SUPFAM" id="SSF57667">
    <property type="entry name" value="beta-beta-alpha zinc fingers"/>
    <property type="match status" value="2"/>
</dbReference>
<dbReference type="EMBL" id="JAFJMO010000009">
    <property type="protein sequence ID" value="KAJ8267340.1"/>
    <property type="molecule type" value="Genomic_DNA"/>
</dbReference>
<evidence type="ECO:0000256" key="1">
    <source>
        <dbReference type="ARBA" id="ARBA00004123"/>
    </source>
</evidence>
<dbReference type="Proteomes" id="UP001152803">
    <property type="component" value="Unassembled WGS sequence"/>
</dbReference>
<dbReference type="InterPro" id="IPR003604">
    <property type="entry name" value="Matrin/U1-like-C_Znf_C2H2"/>
</dbReference>
<dbReference type="Gene3D" id="3.30.160.60">
    <property type="entry name" value="Classic Zinc Finger"/>
    <property type="match status" value="2"/>
</dbReference>
<feature type="compositionally biased region" description="Low complexity" evidence="7">
    <location>
        <begin position="196"/>
        <end position="210"/>
    </location>
</feature>
<feature type="compositionally biased region" description="Low complexity" evidence="7">
    <location>
        <begin position="338"/>
        <end position="351"/>
    </location>
</feature>
<name>A0A9Q1HW27_CONCO</name>
<proteinExistence type="predicted"/>
<dbReference type="GO" id="GO:0003676">
    <property type="term" value="F:nucleic acid binding"/>
    <property type="evidence" value="ECO:0007669"/>
    <property type="project" value="InterPro"/>
</dbReference>
<evidence type="ECO:0000256" key="7">
    <source>
        <dbReference type="SAM" id="MobiDB-lite"/>
    </source>
</evidence>
<comment type="caution">
    <text evidence="9">The sequence shown here is derived from an EMBL/GenBank/DDBJ whole genome shotgun (WGS) entry which is preliminary data.</text>
</comment>
<dbReference type="AlphaFoldDB" id="A0A9Q1HW27"/>
<comment type="subcellular location">
    <subcellularLocation>
        <location evidence="1">Nucleus</location>
    </subcellularLocation>
</comment>
<dbReference type="GO" id="GO:0005634">
    <property type="term" value="C:nucleus"/>
    <property type="evidence" value="ECO:0007669"/>
    <property type="project" value="UniProtKB-SubCell"/>
</dbReference>
<dbReference type="SMART" id="SM00451">
    <property type="entry name" value="ZnF_U1"/>
    <property type="match status" value="2"/>
</dbReference>
<dbReference type="InterPro" id="IPR013087">
    <property type="entry name" value="Znf_C2H2_type"/>
</dbReference>
<dbReference type="Pfam" id="PF12874">
    <property type="entry name" value="zf-met"/>
    <property type="match status" value="2"/>
</dbReference>
<evidence type="ECO:0000313" key="9">
    <source>
        <dbReference type="EMBL" id="KAJ8267340.1"/>
    </source>
</evidence>
<keyword evidence="5" id="KW-0862">Zinc</keyword>
<evidence type="ECO:0000259" key="8">
    <source>
        <dbReference type="PROSITE" id="PS00028"/>
    </source>
</evidence>
<dbReference type="FunFam" id="3.30.160.60:FF:000293">
    <property type="entry name" value="zinc finger protein 385B isoform X3"/>
    <property type="match status" value="1"/>
</dbReference>
<evidence type="ECO:0000256" key="6">
    <source>
        <dbReference type="ARBA" id="ARBA00023242"/>
    </source>
</evidence>
<dbReference type="InterPro" id="IPR036236">
    <property type="entry name" value="Znf_C2H2_sf"/>
</dbReference>
<feature type="domain" description="C2H2-type" evidence="8">
    <location>
        <begin position="130"/>
        <end position="152"/>
    </location>
</feature>
<protein>
    <recommendedName>
        <fullName evidence="8">C2H2-type domain-containing protein</fullName>
    </recommendedName>
</protein>
<keyword evidence="2" id="KW-0479">Metal-binding</keyword>
<evidence type="ECO:0000256" key="4">
    <source>
        <dbReference type="ARBA" id="ARBA00022771"/>
    </source>
</evidence>
<feature type="domain" description="C2H2-type" evidence="8">
    <location>
        <begin position="309"/>
        <end position="331"/>
    </location>
</feature>
<evidence type="ECO:0000256" key="5">
    <source>
        <dbReference type="ARBA" id="ARBA00022833"/>
    </source>
</evidence>
<accession>A0A9Q1HW27</accession>
<evidence type="ECO:0000256" key="3">
    <source>
        <dbReference type="ARBA" id="ARBA00022737"/>
    </source>
</evidence>
<evidence type="ECO:0000256" key="2">
    <source>
        <dbReference type="ARBA" id="ARBA00022723"/>
    </source>
</evidence>
<dbReference type="GO" id="GO:0008270">
    <property type="term" value="F:zinc ion binding"/>
    <property type="evidence" value="ECO:0007669"/>
    <property type="project" value="UniProtKB-KW"/>
</dbReference>
<organism evidence="9 10">
    <name type="scientific">Conger conger</name>
    <name type="common">Conger eel</name>
    <name type="synonym">Muraena conger</name>
    <dbReference type="NCBI Taxonomy" id="82655"/>
    <lineage>
        <taxon>Eukaryota</taxon>
        <taxon>Metazoa</taxon>
        <taxon>Chordata</taxon>
        <taxon>Craniata</taxon>
        <taxon>Vertebrata</taxon>
        <taxon>Euteleostomi</taxon>
        <taxon>Actinopterygii</taxon>
        <taxon>Neopterygii</taxon>
        <taxon>Teleostei</taxon>
        <taxon>Anguilliformes</taxon>
        <taxon>Congridae</taxon>
        <taxon>Conger</taxon>
    </lineage>
</organism>
<evidence type="ECO:0000313" key="10">
    <source>
        <dbReference type="Proteomes" id="UP001152803"/>
    </source>
</evidence>
<reference evidence="9" key="1">
    <citation type="journal article" date="2023" name="Science">
        <title>Genome structures resolve the early diversification of teleost fishes.</title>
        <authorList>
            <person name="Parey E."/>
            <person name="Louis A."/>
            <person name="Montfort J."/>
            <person name="Bouchez O."/>
            <person name="Roques C."/>
            <person name="Iampietro C."/>
            <person name="Lluch J."/>
            <person name="Castinel A."/>
            <person name="Donnadieu C."/>
            <person name="Desvignes T."/>
            <person name="Floi Bucao C."/>
            <person name="Jouanno E."/>
            <person name="Wen M."/>
            <person name="Mejri S."/>
            <person name="Dirks R."/>
            <person name="Jansen H."/>
            <person name="Henkel C."/>
            <person name="Chen W.J."/>
            <person name="Zahm M."/>
            <person name="Cabau C."/>
            <person name="Klopp C."/>
            <person name="Thompson A.W."/>
            <person name="Robinson-Rechavi M."/>
            <person name="Braasch I."/>
            <person name="Lecointre G."/>
            <person name="Bobe J."/>
            <person name="Postlethwait J.H."/>
            <person name="Berthelot C."/>
            <person name="Roest Crollius H."/>
            <person name="Guiguen Y."/>
        </authorList>
    </citation>
    <scope>NUCLEOTIDE SEQUENCE</scope>
    <source>
        <strain evidence="9">Concon-B</strain>
    </source>
</reference>
<dbReference type="OrthoDB" id="9448812at2759"/>
<keyword evidence="6" id="KW-0539">Nucleus</keyword>
<dbReference type="InterPro" id="IPR051845">
    <property type="entry name" value="Znf385"/>
</dbReference>
<keyword evidence="10" id="KW-1185">Reference proteome</keyword>
<dbReference type="PROSITE" id="PS00028">
    <property type="entry name" value="ZINC_FINGER_C2H2_1"/>
    <property type="match status" value="2"/>
</dbReference>
<gene>
    <name evidence="9" type="ORF">COCON_G00125120</name>
</gene>
<dbReference type="PANTHER" id="PTHR23067">
    <property type="entry name" value="DOUBLE-STRANDED RNA-BINDING ZINC FINGER PROTEIN"/>
    <property type="match status" value="1"/>
</dbReference>
<keyword evidence="3" id="KW-0677">Repeat</keyword>